<keyword evidence="2" id="KW-0378">Hydrolase</keyword>
<keyword evidence="3" id="KW-0347">Helicase</keyword>
<accession>B8CG42</accession>
<dbReference type="STRING" id="35128.B8CG42"/>
<dbReference type="Pfam" id="PF00271">
    <property type="entry name" value="Helicase_C"/>
    <property type="match status" value="1"/>
</dbReference>
<dbReference type="SUPFAM" id="SSF52540">
    <property type="entry name" value="P-loop containing nucleoside triphosphate hydrolases"/>
    <property type="match status" value="1"/>
</dbReference>
<dbReference type="InterPro" id="IPR027417">
    <property type="entry name" value="P-loop_NTPase"/>
</dbReference>
<reference evidence="6 7" key="1">
    <citation type="journal article" date="2004" name="Science">
        <title>The genome of the diatom Thalassiosira pseudonana: ecology, evolution, and metabolism.</title>
        <authorList>
            <person name="Armbrust E.V."/>
            <person name="Berges J.A."/>
            <person name="Bowler C."/>
            <person name="Green B.R."/>
            <person name="Martinez D."/>
            <person name="Putnam N.H."/>
            <person name="Zhou S."/>
            <person name="Allen A.E."/>
            <person name="Apt K.E."/>
            <person name="Bechner M."/>
            <person name="Brzezinski M.A."/>
            <person name="Chaal B.K."/>
            <person name="Chiovitti A."/>
            <person name="Davis A.K."/>
            <person name="Demarest M.S."/>
            <person name="Detter J.C."/>
            <person name="Glavina T."/>
            <person name="Goodstein D."/>
            <person name="Hadi M.Z."/>
            <person name="Hellsten U."/>
            <person name="Hildebrand M."/>
            <person name="Jenkins B.D."/>
            <person name="Jurka J."/>
            <person name="Kapitonov V.V."/>
            <person name="Kroger N."/>
            <person name="Lau W.W."/>
            <person name="Lane T.W."/>
            <person name="Larimer F.W."/>
            <person name="Lippmeier J.C."/>
            <person name="Lucas S."/>
            <person name="Medina M."/>
            <person name="Montsant A."/>
            <person name="Obornik M."/>
            <person name="Parker M.S."/>
            <person name="Palenik B."/>
            <person name="Pazour G.J."/>
            <person name="Richardson P.M."/>
            <person name="Rynearson T.A."/>
            <person name="Saito M.A."/>
            <person name="Schwartz D.C."/>
            <person name="Thamatrakoln K."/>
            <person name="Valentin K."/>
            <person name="Vardi A."/>
            <person name="Wilkerson F.P."/>
            <person name="Rokhsar D.S."/>
        </authorList>
    </citation>
    <scope>NUCLEOTIDE SEQUENCE [LARGE SCALE GENOMIC DNA]</scope>
    <source>
        <strain evidence="6 7">CCMP1335</strain>
    </source>
</reference>
<evidence type="ECO:0000313" key="6">
    <source>
        <dbReference type="EMBL" id="EED87508.1"/>
    </source>
</evidence>
<keyword evidence="7" id="KW-1185">Reference proteome</keyword>
<feature type="non-terminal residue" evidence="6">
    <location>
        <position position="168"/>
    </location>
</feature>
<dbReference type="InterPro" id="IPR036388">
    <property type="entry name" value="WH-like_DNA-bd_sf"/>
</dbReference>
<dbReference type="Gene3D" id="1.10.10.10">
    <property type="entry name" value="Winged helix-like DNA-binding domain superfamily/Winged helix DNA-binding domain"/>
    <property type="match status" value="1"/>
</dbReference>
<dbReference type="GO" id="GO:0016787">
    <property type="term" value="F:hydrolase activity"/>
    <property type="evidence" value="ECO:0007669"/>
    <property type="project" value="UniProtKB-KW"/>
</dbReference>
<reference evidence="6 7" key="2">
    <citation type="journal article" date="2008" name="Nature">
        <title>The Phaeodactylum genome reveals the evolutionary history of diatom genomes.</title>
        <authorList>
            <person name="Bowler C."/>
            <person name="Allen A.E."/>
            <person name="Badger J.H."/>
            <person name="Grimwood J."/>
            <person name="Jabbari K."/>
            <person name="Kuo A."/>
            <person name="Maheswari U."/>
            <person name="Martens C."/>
            <person name="Maumus F."/>
            <person name="Otillar R.P."/>
            <person name="Rayko E."/>
            <person name="Salamov A."/>
            <person name="Vandepoele K."/>
            <person name="Beszteri B."/>
            <person name="Gruber A."/>
            <person name="Heijde M."/>
            <person name="Katinka M."/>
            <person name="Mock T."/>
            <person name="Valentin K."/>
            <person name="Verret F."/>
            <person name="Berges J.A."/>
            <person name="Brownlee C."/>
            <person name="Cadoret J.P."/>
            <person name="Chiovitti A."/>
            <person name="Choi C.J."/>
            <person name="Coesel S."/>
            <person name="De Martino A."/>
            <person name="Detter J.C."/>
            <person name="Durkin C."/>
            <person name="Falciatore A."/>
            <person name="Fournet J."/>
            <person name="Haruta M."/>
            <person name="Huysman M.J."/>
            <person name="Jenkins B.D."/>
            <person name="Jiroutova K."/>
            <person name="Jorgensen R.E."/>
            <person name="Joubert Y."/>
            <person name="Kaplan A."/>
            <person name="Kroger N."/>
            <person name="Kroth P.G."/>
            <person name="La Roche J."/>
            <person name="Lindquist E."/>
            <person name="Lommer M."/>
            <person name="Martin-Jezequel V."/>
            <person name="Lopez P.J."/>
            <person name="Lucas S."/>
            <person name="Mangogna M."/>
            <person name="McGinnis K."/>
            <person name="Medlin L.K."/>
            <person name="Montsant A."/>
            <person name="Oudot-Le Secq M.P."/>
            <person name="Napoli C."/>
            <person name="Obornik M."/>
            <person name="Parker M.S."/>
            <person name="Petit J.L."/>
            <person name="Porcel B.M."/>
            <person name="Poulsen N."/>
            <person name="Robison M."/>
            <person name="Rychlewski L."/>
            <person name="Rynearson T.A."/>
            <person name="Schmutz J."/>
            <person name="Shapiro H."/>
            <person name="Siaut M."/>
            <person name="Stanley M."/>
            <person name="Sussman M.R."/>
            <person name="Taylor A.R."/>
            <person name="Vardi A."/>
            <person name="von Dassow P."/>
            <person name="Vyverman W."/>
            <person name="Willis A."/>
            <person name="Wyrwicz L.S."/>
            <person name="Rokhsar D.S."/>
            <person name="Weissenbach J."/>
            <person name="Armbrust E.V."/>
            <person name="Green B.R."/>
            <person name="Van de Peer Y."/>
            <person name="Grigoriev I.V."/>
        </authorList>
    </citation>
    <scope>NUCLEOTIDE SEQUENCE [LARGE SCALE GENOMIC DNA]</scope>
    <source>
        <strain evidence="6 7">CCMP1335</strain>
    </source>
</reference>
<evidence type="ECO:0000259" key="5">
    <source>
        <dbReference type="PROSITE" id="PS51194"/>
    </source>
</evidence>
<dbReference type="KEGG" id="tps:THAPSDRAFT_38860"/>
<dbReference type="GeneID" id="7442701"/>
<evidence type="ECO:0000256" key="4">
    <source>
        <dbReference type="ARBA" id="ARBA00022840"/>
    </source>
</evidence>
<feature type="non-terminal residue" evidence="6">
    <location>
        <position position="1"/>
    </location>
</feature>
<dbReference type="InterPro" id="IPR057842">
    <property type="entry name" value="WH_MER3"/>
</dbReference>
<proteinExistence type="predicted"/>
<protein>
    <recommendedName>
        <fullName evidence="5">Helicase C-terminal domain-containing protein</fullName>
    </recommendedName>
</protein>
<dbReference type="GO" id="GO:0005524">
    <property type="term" value="F:ATP binding"/>
    <property type="evidence" value="ECO:0007669"/>
    <property type="project" value="UniProtKB-KW"/>
</dbReference>
<dbReference type="Pfam" id="PF23445">
    <property type="entry name" value="WHD_SNRNP200"/>
    <property type="match status" value="1"/>
</dbReference>
<dbReference type="GO" id="GO:0004386">
    <property type="term" value="F:helicase activity"/>
    <property type="evidence" value="ECO:0007669"/>
    <property type="project" value="UniProtKB-KW"/>
</dbReference>
<gene>
    <name evidence="6" type="ORF">THAPSDRAFT_38860</name>
</gene>
<organism evidence="6 7">
    <name type="scientific">Thalassiosira pseudonana</name>
    <name type="common">Marine diatom</name>
    <name type="synonym">Cyclotella nana</name>
    <dbReference type="NCBI Taxonomy" id="35128"/>
    <lineage>
        <taxon>Eukaryota</taxon>
        <taxon>Sar</taxon>
        <taxon>Stramenopiles</taxon>
        <taxon>Ochrophyta</taxon>
        <taxon>Bacillariophyta</taxon>
        <taxon>Coscinodiscophyceae</taxon>
        <taxon>Thalassiosirophycidae</taxon>
        <taxon>Thalassiosirales</taxon>
        <taxon>Thalassiosiraceae</taxon>
        <taxon>Thalassiosira</taxon>
    </lineage>
</organism>
<dbReference type="CDD" id="cd18795">
    <property type="entry name" value="SF2_C_Ski2"/>
    <property type="match status" value="1"/>
</dbReference>
<dbReference type="Gene3D" id="3.40.50.300">
    <property type="entry name" value="P-loop containing nucleotide triphosphate hydrolases"/>
    <property type="match status" value="1"/>
</dbReference>
<name>B8CG42_THAPS</name>
<dbReference type="eggNOG" id="KOG0952">
    <property type="taxonomic scope" value="Eukaryota"/>
</dbReference>
<dbReference type="PROSITE" id="PS51194">
    <property type="entry name" value="HELICASE_CTER"/>
    <property type="match status" value="1"/>
</dbReference>
<sequence length="168" mass="18411">NAQLQRFLRKGVAYHHAGLDNNDRRVVEEAFMSGSINCLCATSTLSMGVNLPSHLVIVKGTSAYRGSGTGHQDLDTGTLLQMIGRAGRPGFDTSGTAVIMTDSHSKTRFENLSLGLKVVESHLLDGNRLSEELNNEISQGVVTCVEEAVDWVKSSFLFRRINSHPLYY</sequence>
<feature type="domain" description="Helicase C-terminal" evidence="5">
    <location>
        <begin position="1"/>
        <end position="137"/>
    </location>
</feature>
<dbReference type="AlphaFoldDB" id="B8CG42"/>
<evidence type="ECO:0000313" key="7">
    <source>
        <dbReference type="Proteomes" id="UP000001449"/>
    </source>
</evidence>
<dbReference type="PANTHER" id="PTHR47961:SF4">
    <property type="entry name" value="ACTIVATING SIGNAL COINTEGRATOR 1 COMPLEX SUBUNIT 3"/>
    <property type="match status" value="1"/>
</dbReference>
<evidence type="ECO:0000256" key="1">
    <source>
        <dbReference type="ARBA" id="ARBA00022741"/>
    </source>
</evidence>
<dbReference type="HOGENOM" id="CLU_135428_0_0_1"/>
<evidence type="ECO:0000256" key="2">
    <source>
        <dbReference type="ARBA" id="ARBA00022801"/>
    </source>
</evidence>
<dbReference type="RefSeq" id="XP_002295204.1">
    <property type="nucleotide sequence ID" value="XM_002295168.1"/>
</dbReference>
<dbReference type="OMA" id="FRRINSH"/>
<evidence type="ECO:0000256" key="3">
    <source>
        <dbReference type="ARBA" id="ARBA00022806"/>
    </source>
</evidence>
<dbReference type="PaxDb" id="35128-Thaps38860"/>
<dbReference type="Proteomes" id="UP000001449">
    <property type="component" value="Chromosome 23"/>
</dbReference>
<dbReference type="PANTHER" id="PTHR47961">
    <property type="entry name" value="DNA POLYMERASE THETA, PUTATIVE (AFU_ORTHOLOGUE AFUA_1G05260)-RELATED"/>
    <property type="match status" value="1"/>
</dbReference>
<dbReference type="InterPro" id="IPR050474">
    <property type="entry name" value="Hel308_SKI2-like"/>
</dbReference>
<dbReference type="SMART" id="SM00490">
    <property type="entry name" value="HELICc"/>
    <property type="match status" value="1"/>
</dbReference>
<dbReference type="InParanoid" id="B8CG42"/>
<dbReference type="InterPro" id="IPR001650">
    <property type="entry name" value="Helicase_C-like"/>
</dbReference>
<keyword evidence="1" id="KW-0547">Nucleotide-binding</keyword>
<keyword evidence="4" id="KW-0067">ATP-binding</keyword>
<dbReference type="EMBL" id="CM000654">
    <property type="protein sequence ID" value="EED87508.1"/>
    <property type="molecule type" value="Genomic_DNA"/>
</dbReference>